<dbReference type="EMBL" id="CAJOBI010275452">
    <property type="protein sequence ID" value="CAF5143330.1"/>
    <property type="molecule type" value="Genomic_DNA"/>
</dbReference>
<gene>
    <name evidence="2" type="ORF">BYL167_LOCUS59397</name>
    <name evidence="3" type="ORF">SMN809_LOCUS63507</name>
    <name evidence="1" type="ORF">UXM345_LOCUS35018</name>
</gene>
<sequence>MPSLIKRWCQSIDRSTIRSIDSSLDQLRLPHNVNVPFLDSILNASQWKAKNNRLFVLNVGVPIVTLHLPQLLASHFFTLFNGSENASCS</sequence>
<dbReference type="Proteomes" id="UP000681967">
    <property type="component" value="Unassembled WGS sequence"/>
</dbReference>
<proteinExistence type="predicted"/>
<dbReference type="AlphaFoldDB" id="A0A820JQI3"/>
<evidence type="ECO:0000313" key="4">
    <source>
        <dbReference type="Proteomes" id="UP000663842"/>
    </source>
</evidence>
<comment type="caution">
    <text evidence="1">The sequence shown here is derived from an EMBL/GenBank/DDBJ whole genome shotgun (WGS) entry which is preliminary data.</text>
</comment>
<dbReference type="Proteomes" id="UP000676336">
    <property type="component" value="Unassembled WGS sequence"/>
</dbReference>
<dbReference type="Proteomes" id="UP000663842">
    <property type="component" value="Unassembled WGS sequence"/>
</dbReference>
<accession>A0A820JQI3</accession>
<name>A0A820JQI3_9BILA</name>
<dbReference type="EMBL" id="CAJOBH010228545">
    <property type="protein sequence ID" value="CAF5061915.1"/>
    <property type="molecule type" value="Genomic_DNA"/>
</dbReference>
<evidence type="ECO:0000313" key="1">
    <source>
        <dbReference type="EMBL" id="CAF4331439.1"/>
    </source>
</evidence>
<organism evidence="1 4">
    <name type="scientific">Rotaria magnacalcarata</name>
    <dbReference type="NCBI Taxonomy" id="392030"/>
    <lineage>
        <taxon>Eukaryota</taxon>
        <taxon>Metazoa</taxon>
        <taxon>Spiralia</taxon>
        <taxon>Gnathifera</taxon>
        <taxon>Rotifera</taxon>
        <taxon>Eurotatoria</taxon>
        <taxon>Bdelloidea</taxon>
        <taxon>Philodinida</taxon>
        <taxon>Philodinidae</taxon>
        <taxon>Rotaria</taxon>
    </lineage>
</organism>
<evidence type="ECO:0000313" key="2">
    <source>
        <dbReference type="EMBL" id="CAF5061915.1"/>
    </source>
</evidence>
<reference evidence="1" key="1">
    <citation type="submission" date="2021-02" db="EMBL/GenBank/DDBJ databases">
        <authorList>
            <person name="Nowell W R."/>
        </authorList>
    </citation>
    <scope>NUCLEOTIDE SEQUENCE</scope>
</reference>
<evidence type="ECO:0000313" key="3">
    <source>
        <dbReference type="EMBL" id="CAF5143330.1"/>
    </source>
</evidence>
<dbReference type="EMBL" id="CAJOBF010013611">
    <property type="protein sequence ID" value="CAF4331439.1"/>
    <property type="molecule type" value="Genomic_DNA"/>
</dbReference>
<protein>
    <submittedName>
        <fullName evidence="1">Uncharacterized protein</fullName>
    </submittedName>
</protein>